<dbReference type="PANTHER" id="PTHR43130:SF3">
    <property type="entry name" value="HTH-TYPE TRANSCRIPTIONAL REGULATOR RV1931C"/>
    <property type="match status" value="1"/>
</dbReference>
<dbReference type="Pfam" id="PF01965">
    <property type="entry name" value="DJ-1_PfpI"/>
    <property type="match status" value="1"/>
</dbReference>
<organism evidence="4 5">
    <name type="scientific">Rhodococcus sovatensis</name>
    <dbReference type="NCBI Taxonomy" id="1805840"/>
    <lineage>
        <taxon>Bacteria</taxon>
        <taxon>Bacillati</taxon>
        <taxon>Actinomycetota</taxon>
        <taxon>Actinomycetes</taxon>
        <taxon>Mycobacteriales</taxon>
        <taxon>Nocardiaceae</taxon>
        <taxon>Rhodococcus</taxon>
    </lineage>
</organism>
<dbReference type="InterPro" id="IPR052158">
    <property type="entry name" value="INH-QAR"/>
</dbReference>
<gene>
    <name evidence="4" type="ORF">WDS16_07900</name>
</gene>
<protein>
    <submittedName>
        <fullName evidence="4">Helix-turn-helix domain-containing protein</fullName>
    </submittedName>
</protein>
<name>A0ABZ2PN06_9NOCA</name>
<keyword evidence="2" id="KW-0804">Transcription</keyword>
<dbReference type="CDD" id="cd03137">
    <property type="entry name" value="GATase1_AraC_1"/>
    <property type="match status" value="1"/>
</dbReference>
<evidence type="ECO:0000256" key="1">
    <source>
        <dbReference type="ARBA" id="ARBA00023015"/>
    </source>
</evidence>
<dbReference type="Proteomes" id="UP001432000">
    <property type="component" value="Chromosome"/>
</dbReference>
<dbReference type="RefSeq" id="WP_338891804.1">
    <property type="nucleotide sequence ID" value="NZ_CP147846.1"/>
</dbReference>
<evidence type="ECO:0000259" key="3">
    <source>
        <dbReference type="PROSITE" id="PS01124"/>
    </source>
</evidence>
<feature type="domain" description="HTH araC/xylS-type" evidence="3">
    <location>
        <begin position="226"/>
        <end position="324"/>
    </location>
</feature>
<keyword evidence="5" id="KW-1185">Reference proteome</keyword>
<dbReference type="InterPro" id="IPR002818">
    <property type="entry name" value="DJ-1/PfpI"/>
</dbReference>
<keyword evidence="1" id="KW-0805">Transcription regulation</keyword>
<reference evidence="4 5" key="1">
    <citation type="submission" date="2024-03" db="EMBL/GenBank/DDBJ databases">
        <title>Natural products discovery in diverse microorganisms through a two-stage MS feature dereplication strategy.</title>
        <authorList>
            <person name="Zhang R."/>
        </authorList>
    </citation>
    <scope>NUCLEOTIDE SEQUENCE [LARGE SCALE GENOMIC DNA]</scope>
    <source>
        <strain evidence="4 5">18930</strain>
    </source>
</reference>
<proteinExistence type="predicted"/>
<dbReference type="SUPFAM" id="SSF46689">
    <property type="entry name" value="Homeodomain-like"/>
    <property type="match status" value="2"/>
</dbReference>
<dbReference type="Gene3D" id="1.10.10.60">
    <property type="entry name" value="Homeodomain-like"/>
    <property type="match status" value="1"/>
</dbReference>
<dbReference type="Pfam" id="PF12833">
    <property type="entry name" value="HTH_18"/>
    <property type="match status" value="1"/>
</dbReference>
<dbReference type="InterPro" id="IPR009057">
    <property type="entry name" value="Homeodomain-like_sf"/>
</dbReference>
<accession>A0ABZ2PN06</accession>
<dbReference type="PROSITE" id="PS01124">
    <property type="entry name" value="HTH_ARAC_FAMILY_2"/>
    <property type="match status" value="1"/>
</dbReference>
<dbReference type="EMBL" id="CP147846">
    <property type="protein sequence ID" value="WXG70414.1"/>
    <property type="molecule type" value="Genomic_DNA"/>
</dbReference>
<dbReference type="SUPFAM" id="SSF52317">
    <property type="entry name" value="Class I glutamine amidotransferase-like"/>
    <property type="match status" value="1"/>
</dbReference>
<dbReference type="InterPro" id="IPR029062">
    <property type="entry name" value="Class_I_gatase-like"/>
</dbReference>
<dbReference type="PANTHER" id="PTHR43130">
    <property type="entry name" value="ARAC-FAMILY TRANSCRIPTIONAL REGULATOR"/>
    <property type="match status" value="1"/>
</dbReference>
<dbReference type="SMART" id="SM00342">
    <property type="entry name" value="HTH_ARAC"/>
    <property type="match status" value="1"/>
</dbReference>
<evidence type="ECO:0000313" key="5">
    <source>
        <dbReference type="Proteomes" id="UP001432000"/>
    </source>
</evidence>
<sequence>MLNRVVVPLLPLTEQFEMGVACEVFGFDRSDEGLPTYDFSLVAGVAEPIRSRFGFTIDVPYDLDQLDEADLIIIPAGGTKTSDDGSYVCGTGYDAAIEPLLVKLRAAVNRGAKVASLCNGAFLLGKAGLLDGRRCTTHWRHSDRLAAEYPLADVDRNVLYIDDGNVFTSAGTAAGIDLCLHIVRKEQGSTVANGIARRMVVPPHRDGGQAQFVTTPLPTTEVDTLAPLLDWMTEHLDSDLNVQALSARVNMSARTFARRFQAETGTTPARWLNDQRVLAAQQLLENSDLSMDVIAESVGFGNAAVMRQHFVRVRCTTPNSYRRTFRASPQPV</sequence>
<dbReference type="InterPro" id="IPR018060">
    <property type="entry name" value="HTH_AraC"/>
</dbReference>
<evidence type="ECO:0000256" key="2">
    <source>
        <dbReference type="ARBA" id="ARBA00023163"/>
    </source>
</evidence>
<dbReference type="Gene3D" id="3.40.50.880">
    <property type="match status" value="1"/>
</dbReference>
<evidence type="ECO:0000313" key="4">
    <source>
        <dbReference type="EMBL" id="WXG70414.1"/>
    </source>
</evidence>